<evidence type="ECO:0000259" key="3">
    <source>
        <dbReference type="PROSITE" id="PS50911"/>
    </source>
</evidence>
<reference evidence="4" key="1">
    <citation type="journal article" date="2017" name="MSphere">
        <title>A novel Staphylococcus podophage encodes a unique lysin with unusual modular design.</title>
        <authorList>
            <person name="Cater K."/>
            <person name="Sree Dandu V."/>
            <person name="Bari S.M.N."/>
            <person name="Lackey K."/>
            <person name="Everett G.F.K."/>
            <person name="Hatoum-Aslan A."/>
        </authorList>
    </citation>
    <scope>NUCLEOTIDE SEQUENCE [LARGE SCALE GENOMIC DNA]</scope>
</reference>
<dbReference type="Gene3D" id="3.90.1720.10">
    <property type="entry name" value="endopeptidase domain like (from Nostoc punctiforme)"/>
    <property type="match status" value="1"/>
</dbReference>
<dbReference type="EMBL" id="KY442063">
    <property type="protein sequence ID" value="AQT27832.1"/>
    <property type="molecule type" value="Genomic_DNA"/>
</dbReference>
<protein>
    <submittedName>
        <fullName evidence="4">Peptidase</fullName>
    </submittedName>
</protein>
<evidence type="ECO:0000313" key="4">
    <source>
        <dbReference type="EMBL" id="AQT27832.1"/>
    </source>
</evidence>
<keyword evidence="6" id="KW-0002">3D-structure</keyword>
<dbReference type="Proteomes" id="UP000221609">
    <property type="component" value="Segment"/>
</dbReference>
<gene>
    <name evidence="4" type="ORF">Andhra_10</name>
</gene>
<feature type="region of interest" description="Disordered" evidence="2">
    <location>
        <begin position="279"/>
        <end position="313"/>
    </location>
</feature>
<proteinExistence type="evidence at protein level"/>
<dbReference type="PDB" id="8EJ5">
    <property type="method" value="EM"/>
    <property type="resolution" value="4.90 A"/>
    <property type="chains" value="A=1-473"/>
</dbReference>
<evidence type="ECO:0007829" key="6">
    <source>
        <dbReference type="PDB" id="8EJ5"/>
    </source>
</evidence>
<feature type="domain" description="Peptidase C51" evidence="3">
    <location>
        <begin position="329"/>
        <end position="470"/>
    </location>
</feature>
<keyword evidence="1" id="KW-0929">Antimicrobial</keyword>
<evidence type="ECO:0000256" key="2">
    <source>
        <dbReference type="SAM" id="MobiDB-lite"/>
    </source>
</evidence>
<organism evidence="4 5">
    <name type="scientific">Staphylococcus phage Andhra</name>
    <dbReference type="NCBI Taxonomy" id="1958907"/>
    <lineage>
        <taxon>Viruses</taxon>
        <taxon>Duplodnaviria</taxon>
        <taxon>Heunggongvirae</taxon>
        <taxon>Uroviricota</taxon>
        <taxon>Caudoviricetes</taxon>
        <taxon>Rountreeviridae</taxon>
        <taxon>Rakietenvirinae</taxon>
        <taxon>Andhravirus</taxon>
        <taxon>Andhravirus andhra</taxon>
    </lineage>
</organism>
<dbReference type="Pfam" id="PF05257">
    <property type="entry name" value="CHAP"/>
    <property type="match status" value="1"/>
</dbReference>
<evidence type="ECO:0000256" key="1">
    <source>
        <dbReference type="ARBA" id="ARBA00022529"/>
    </source>
</evidence>
<evidence type="ECO:0000313" key="5">
    <source>
        <dbReference type="Proteomes" id="UP000221609"/>
    </source>
</evidence>
<dbReference type="PROSITE" id="PS50911">
    <property type="entry name" value="CHAP"/>
    <property type="match status" value="1"/>
</dbReference>
<sequence>MNDKEKIDKFIHSNLNDDFGLSVDDLVGKVKGIGRFSAWCGNSSTKIKQVLNAVKSIGVSPALFAAYEKNEGYNGSWGWLNHTSPQGNYLTDAQFVARKLVSQSRQAGTPSWIDAGNPVDFVPASVKRKGNYDFSHNMKNGKVGRAYIPLTAAATWAAYYPEGLQASYNRVQNYGNPFLDAANTILGWGGKIDGKGGSSSGSSSSSSGTSGGLDVVARAFEEFLKKLQDSMQWDLHSIGTDKFFSNQMFTITKTYNNTYRLNMNQKLLDEMKDLISRIDGGSGNDTGADDSDGDHGGKAGKSVAPNGKSGRKIGGNWTYSNLPQKYKDAIEVPKFDPKYLAGSPFVNTGDTGQCTELTWAYMHQIWGKRQPAWDNQVTNGQRVWVVYRNQGARVTHRPTVGYGFSSKPNYLQAMLPGVGHTGVVVAVFKDGSFLTANYNVPPYWAPSRVVEYALIDGVPENAGDNIMFFSGIK</sequence>
<accession>A0A1S6L1H0</accession>
<reference evidence="6" key="2">
    <citation type="journal article" date="2022" name="Sci. Adv.">
        <title>Structure and host specificity of &lt;i&gt;Staphylococcus epidermidis&lt;/i&gt; bacteriophage Andhra.</title>
        <authorList>
            <person name="Hawkins N.C."/>
            <person name="Kizziah J.L."/>
            <person name="Hatoum-Aslan A."/>
            <person name="Dokland T."/>
        </authorList>
    </citation>
    <scope>STRUCTURE BY ELECTRON MICROSCOPY (4.90 ANGSTROMS)</scope>
</reference>
<dbReference type="InterPro" id="IPR007921">
    <property type="entry name" value="CHAP_dom"/>
</dbReference>
<dbReference type="EMDB" id="EMD-28176"/>
<dbReference type="SMR" id="A0A1S6L1H0"/>
<name>A0A1S6L1H0_9CAUD</name>
<keyword evidence="5" id="KW-1185">Reference proteome</keyword>